<dbReference type="InterPro" id="IPR011006">
    <property type="entry name" value="CheY-like_superfamily"/>
</dbReference>
<protein>
    <recommendedName>
        <fullName evidence="1">Response regulatory domain-containing protein</fullName>
    </recommendedName>
</protein>
<dbReference type="PROSITE" id="PS50110">
    <property type="entry name" value="RESPONSE_REGULATORY"/>
    <property type="match status" value="1"/>
</dbReference>
<reference evidence="2" key="1">
    <citation type="journal article" date="2013" name="Environ. Microbiol.">
        <title>Microbiota from the distal guts of lean and obese adolescents exhibit partial functional redundancy besides clear differences in community structure.</title>
        <authorList>
            <person name="Ferrer M."/>
            <person name="Ruiz A."/>
            <person name="Lanza F."/>
            <person name="Haange S.B."/>
            <person name="Oberbach A."/>
            <person name="Till H."/>
            <person name="Bargiela R."/>
            <person name="Campoy C."/>
            <person name="Segura M.T."/>
            <person name="Richter M."/>
            <person name="von Bergen M."/>
            <person name="Seifert J."/>
            <person name="Suarez A."/>
        </authorList>
    </citation>
    <scope>NUCLEOTIDE SEQUENCE</scope>
</reference>
<name>K1TV16_9ZZZZ</name>
<accession>K1TV16</accession>
<dbReference type="GO" id="GO:0000160">
    <property type="term" value="P:phosphorelay signal transduction system"/>
    <property type="evidence" value="ECO:0007669"/>
    <property type="project" value="InterPro"/>
</dbReference>
<dbReference type="AlphaFoldDB" id="K1TV16"/>
<proteinExistence type="predicted"/>
<sequence>METKISVLLADPGEQYRAAYSKAIGQETDMELVAQTDNGLRAEELITKFQPDVVVLDL</sequence>
<evidence type="ECO:0000313" key="2">
    <source>
        <dbReference type="EMBL" id="EKC76882.1"/>
    </source>
</evidence>
<evidence type="ECO:0000259" key="1">
    <source>
        <dbReference type="PROSITE" id="PS50110"/>
    </source>
</evidence>
<dbReference type="SUPFAM" id="SSF52172">
    <property type="entry name" value="CheY-like"/>
    <property type="match status" value="1"/>
</dbReference>
<dbReference type="Gene3D" id="3.40.50.2300">
    <property type="match status" value="1"/>
</dbReference>
<dbReference type="EMBL" id="AJWZ01000432">
    <property type="protein sequence ID" value="EKC76882.1"/>
    <property type="molecule type" value="Genomic_DNA"/>
</dbReference>
<gene>
    <name evidence="2" type="ORF">OBE_00630</name>
</gene>
<organism evidence="2">
    <name type="scientific">human gut metagenome</name>
    <dbReference type="NCBI Taxonomy" id="408170"/>
    <lineage>
        <taxon>unclassified sequences</taxon>
        <taxon>metagenomes</taxon>
        <taxon>organismal metagenomes</taxon>
    </lineage>
</organism>
<comment type="caution">
    <text evidence="2">The sequence shown here is derived from an EMBL/GenBank/DDBJ whole genome shotgun (WGS) entry which is preliminary data.</text>
</comment>
<feature type="domain" description="Response regulatory" evidence="1">
    <location>
        <begin position="6"/>
        <end position="58"/>
    </location>
</feature>
<dbReference type="InterPro" id="IPR001789">
    <property type="entry name" value="Sig_transdc_resp-reg_receiver"/>
</dbReference>
<feature type="non-terminal residue" evidence="2">
    <location>
        <position position="58"/>
    </location>
</feature>